<evidence type="ECO:0000313" key="2">
    <source>
        <dbReference type="Proteomes" id="UP000654345"/>
    </source>
</evidence>
<sequence length="56" mass="6115">MKLKSAQSYPDQTTFQGISFCLIVSSWHKSAGEVDSEEVGTALQPHFFLTGITSAH</sequence>
<evidence type="ECO:0000313" key="1">
    <source>
        <dbReference type="EMBL" id="GHO57862.1"/>
    </source>
</evidence>
<proteinExistence type="predicted"/>
<dbReference type="EMBL" id="BNJG01000002">
    <property type="protein sequence ID" value="GHO57862.1"/>
    <property type="molecule type" value="Genomic_DNA"/>
</dbReference>
<reference evidence="1 2" key="1">
    <citation type="journal article" date="2021" name="Int. J. Syst. Evol. Microbiol.">
        <title>Reticulibacter mediterranei gen. nov., sp. nov., within the new family Reticulibacteraceae fam. nov., and Ktedonospora formicarum gen. nov., sp. nov., Ktedonobacter robiniae sp. nov., Dictyobacter formicarum sp. nov. and Dictyobacter arantiisoli sp. nov., belonging to the class Ktedonobacteria.</title>
        <authorList>
            <person name="Yabe S."/>
            <person name="Zheng Y."/>
            <person name="Wang C.M."/>
            <person name="Sakai Y."/>
            <person name="Abe K."/>
            <person name="Yokota A."/>
            <person name="Donadio S."/>
            <person name="Cavaletti L."/>
            <person name="Monciardini P."/>
        </authorList>
    </citation>
    <scope>NUCLEOTIDE SEQUENCE [LARGE SCALE GENOMIC DNA]</scope>
    <source>
        <strain evidence="1 2">SOSP1-30</strain>
    </source>
</reference>
<name>A0ABQ3UYX9_9CHLR</name>
<organism evidence="1 2">
    <name type="scientific">Ktedonobacter robiniae</name>
    <dbReference type="NCBI Taxonomy" id="2778365"/>
    <lineage>
        <taxon>Bacteria</taxon>
        <taxon>Bacillati</taxon>
        <taxon>Chloroflexota</taxon>
        <taxon>Ktedonobacteria</taxon>
        <taxon>Ktedonobacterales</taxon>
        <taxon>Ktedonobacteraceae</taxon>
        <taxon>Ktedonobacter</taxon>
    </lineage>
</organism>
<protein>
    <submittedName>
        <fullName evidence="1">Uncharacterized protein</fullName>
    </submittedName>
</protein>
<keyword evidence="2" id="KW-1185">Reference proteome</keyword>
<accession>A0ABQ3UYX9</accession>
<gene>
    <name evidence="1" type="ORF">KSB_63370</name>
</gene>
<dbReference type="Proteomes" id="UP000654345">
    <property type="component" value="Unassembled WGS sequence"/>
</dbReference>
<dbReference type="RefSeq" id="WP_201374545.1">
    <property type="nucleotide sequence ID" value="NZ_BNJG01000002.1"/>
</dbReference>
<comment type="caution">
    <text evidence="1">The sequence shown here is derived from an EMBL/GenBank/DDBJ whole genome shotgun (WGS) entry which is preliminary data.</text>
</comment>